<feature type="transmembrane region" description="Helical" evidence="1">
    <location>
        <begin position="12"/>
        <end position="35"/>
    </location>
</feature>
<dbReference type="Proteomes" id="UP000324222">
    <property type="component" value="Unassembled WGS sequence"/>
</dbReference>
<keyword evidence="3" id="KW-1185">Reference proteome</keyword>
<evidence type="ECO:0000313" key="3">
    <source>
        <dbReference type="Proteomes" id="UP000324222"/>
    </source>
</evidence>
<dbReference type="GO" id="GO:0055085">
    <property type="term" value="P:transmembrane transport"/>
    <property type="evidence" value="ECO:0007669"/>
    <property type="project" value="InterPro"/>
</dbReference>
<sequence>MDVCQVPRSPPYLLLYRYCLFLVYAYQWLICVAPFPPDAACRLWEESCGGRGSCWLYDIDTFRKTLHGIPAGLMALCLLTELVLIFLHKSIHLYGPAEKTREDS</sequence>
<evidence type="ECO:0000256" key="1">
    <source>
        <dbReference type="SAM" id="Phobius"/>
    </source>
</evidence>
<dbReference type="EMBL" id="VSRR010008506">
    <property type="protein sequence ID" value="MPC48842.1"/>
    <property type="molecule type" value="Genomic_DNA"/>
</dbReference>
<protein>
    <submittedName>
        <fullName evidence="2">Solute carrier organic anion transporter family member 5A1</fullName>
    </submittedName>
</protein>
<dbReference type="Pfam" id="PF03137">
    <property type="entry name" value="OATP"/>
    <property type="match status" value="1"/>
</dbReference>
<comment type="caution">
    <text evidence="2">The sequence shown here is derived from an EMBL/GenBank/DDBJ whole genome shotgun (WGS) entry which is preliminary data.</text>
</comment>
<keyword evidence="1" id="KW-0472">Membrane</keyword>
<accession>A0A5B7FQQ3</accession>
<keyword evidence="1" id="KW-1133">Transmembrane helix</keyword>
<feature type="transmembrane region" description="Helical" evidence="1">
    <location>
        <begin position="66"/>
        <end position="87"/>
    </location>
</feature>
<gene>
    <name evidence="2" type="primary">SLCO5A1_0</name>
    <name evidence="2" type="ORF">E2C01_042627</name>
</gene>
<evidence type="ECO:0000313" key="2">
    <source>
        <dbReference type="EMBL" id="MPC48842.1"/>
    </source>
</evidence>
<proteinExistence type="predicted"/>
<keyword evidence="1" id="KW-0812">Transmembrane</keyword>
<dbReference type="InterPro" id="IPR004156">
    <property type="entry name" value="OATP"/>
</dbReference>
<dbReference type="GO" id="GO:0016020">
    <property type="term" value="C:membrane"/>
    <property type="evidence" value="ECO:0007669"/>
    <property type="project" value="InterPro"/>
</dbReference>
<reference evidence="2 3" key="1">
    <citation type="submission" date="2019-05" db="EMBL/GenBank/DDBJ databases">
        <title>Another draft genome of Portunus trituberculatus and its Hox gene families provides insights of decapod evolution.</title>
        <authorList>
            <person name="Jeong J.-H."/>
            <person name="Song I."/>
            <person name="Kim S."/>
            <person name="Choi T."/>
            <person name="Kim D."/>
            <person name="Ryu S."/>
            <person name="Kim W."/>
        </authorList>
    </citation>
    <scope>NUCLEOTIDE SEQUENCE [LARGE SCALE GENOMIC DNA]</scope>
    <source>
        <tissue evidence="2">Muscle</tissue>
    </source>
</reference>
<dbReference type="AlphaFoldDB" id="A0A5B7FQQ3"/>
<dbReference type="OrthoDB" id="5062115at2759"/>
<name>A0A5B7FQQ3_PORTR</name>
<organism evidence="2 3">
    <name type="scientific">Portunus trituberculatus</name>
    <name type="common">Swimming crab</name>
    <name type="synonym">Neptunus trituberculatus</name>
    <dbReference type="NCBI Taxonomy" id="210409"/>
    <lineage>
        <taxon>Eukaryota</taxon>
        <taxon>Metazoa</taxon>
        <taxon>Ecdysozoa</taxon>
        <taxon>Arthropoda</taxon>
        <taxon>Crustacea</taxon>
        <taxon>Multicrustacea</taxon>
        <taxon>Malacostraca</taxon>
        <taxon>Eumalacostraca</taxon>
        <taxon>Eucarida</taxon>
        <taxon>Decapoda</taxon>
        <taxon>Pleocyemata</taxon>
        <taxon>Brachyura</taxon>
        <taxon>Eubrachyura</taxon>
        <taxon>Portunoidea</taxon>
        <taxon>Portunidae</taxon>
        <taxon>Portuninae</taxon>
        <taxon>Portunus</taxon>
    </lineage>
</organism>